<organism evidence="11">
    <name type="scientific">candidate division WOR-3 bacterium</name>
    <dbReference type="NCBI Taxonomy" id="2052148"/>
    <lineage>
        <taxon>Bacteria</taxon>
        <taxon>Bacteria division WOR-3</taxon>
    </lineage>
</organism>
<dbReference type="GO" id="GO:0005737">
    <property type="term" value="C:cytoplasm"/>
    <property type="evidence" value="ECO:0007669"/>
    <property type="project" value="UniProtKB-SubCell"/>
</dbReference>
<dbReference type="EMBL" id="DQWE01000229">
    <property type="protein sequence ID" value="HDI83087.1"/>
    <property type="molecule type" value="Genomic_DNA"/>
</dbReference>
<proteinExistence type="inferred from homology"/>
<keyword evidence="4 7" id="KW-0378">Hydrolase</keyword>
<feature type="binding site" evidence="10">
    <location>
        <position position="10"/>
    </location>
    <ligand>
        <name>Mg(2+)</name>
        <dbReference type="ChEBI" id="CHEBI:18420"/>
    </ligand>
</feature>
<keyword evidence="5 7" id="KW-0119">Carbohydrate metabolism</keyword>
<keyword evidence="10" id="KW-0460">Magnesium</keyword>
<evidence type="ECO:0000256" key="6">
    <source>
        <dbReference type="ARBA" id="ARBA00031828"/>
    </source>
</evidence>
<feature type="binding site" evidence="10">
    <location>
        <position position="8"/>
    </location>
    <ligand>
        <name>Mg(2+)</name>
        <dbReference type="ChEBI" id="CHEBI:18420"/>
    </ligand>
</feature>
<evidence type="ECO:0000256" key="2">
    <source>
        <dbReference type="ARBA" id="ARBA00022490"/>
    </source>
</evidence>
<evidence type="ECO:0000313" key="11">
    <source>
        <dbReference type="EMBL" id="HDI83087.1"/>
    </source>
</evidence>
<evidence type="ECO:0000256" key="10">
    <source>
        <dbReference type="PIRSR" id="PIRSR004682-4"/>
    </source>
</evidence>
<keyword evidence="2 7" id="KW-0963">Cytoplasm</keyword>
<gene>
    <name evidence="11" type="ORF">ENF18_04770</name>
</gene>
<dbReference type="Gene3D" id="3.40.50.1000">
    <property type="entry name" value="HAD superfamily/HAD-like"/>
    <property type="match status" value="1"/>
</dbReference>
<evidence type="ECO:0000256" key="1">
    <source>
        <dbReference type="ARBA" id="ARBA00004496"/>
    </source>
</evidence>
<dbReference type="PANTHER" id="PTHR42891">
    <property type="entry name" value="D-GLYCERO-BETA-D-MANNO-HEPTOSE-1,7-BISPHOSPHATE 7-PHOSPHATASE"/>
    <property type="match status" value="1"/>
</dbReference>
<reference evidence="11" key="1">
    <citation type="journal article" date="2020" name="mSystems">
        <title>Genome- and Community-Level Interaction Insights into Carbon Utilization and Element Cycling Functions of Hydrothermarchaeota in Hydrothermal Sediment.</title>
        <authorList>
            <person name="Zhou Z."/>
            <person name="Liu Y."/>
            <person name="Xu W."/>
            <person name="Pan J."/>
            <person name="Luo Z.H."/>
            <person name="Li M."/>
        </authorList>
    </citation>
    <scope>NUCLEOTIDE SEQUENCE [LARGE SCALE GENOMIC DNA]</scope>
    <source>
        <strain evidence="11">HyVt-102</strain>
    </source>
</reference>
<comment type="cofactor">
    <cofactor evidence="10">
        <name>Mg(2+)</name>
        <dbReference type="ChEBI" id="CHEBI:18420"/>
    </cofactor>
</comment>
<feature type="active site" description="Proton donor" evidence="8">
    <location>
        <position position="10"/>
    </location>
</feature>
<accession>A0A7C0VAJ3</accession>
<protein>
    <recommendedName>
        <fullName evidence="6 7">D,D-heptose 1,7-bisphosphate phosphatase</fullName>
        <ecNumber evidence="7">3.1.3.-</ecNumber>
    </recommendedName>
</protein>
<feature type="binding site" evidence="10">
    <location>
        <position position="127"/>
    </location>
    <ligand>
        <name>Mg(2+)</name>
        <dbReference type="ChEBI" id="CHEBI:18420"/>
    </ligand>
</feature>
<evidence type="ECO:0000256" key="5">
    <source>
        <dbReference type="ARBA" id="ARBA00023277"/>
    </source>
</evidence>
<dbReference type="NCBIfam" id="TIGR01656">
    <property type="entry name" value="Histidinol-ppas"/>
    <property type="match status" value="1"/>
</dbReference>
<dbReference type="PANTHER" id="PTHR42891:SF1">
    <property type="entry name" value="D-GLYCERO-BETA-D-MANNO-HEPTOSE-1,7-BISPHOSPHATE 7-PHOSPHATASE"/>
    <property type="match status" value="1"/>
</dbReference>
<comment type="subcellular location">
    <subcellularLocation>
        <location evidence="1 7">Cytoplasm</location>
    </subcellularLocation>
</comment>
<sequence>MKPAVFIDRDGTILRFYGYARTPFPPVLIDGASEGIRLLRERGFFVFVITNQSGIGRGLISPEDVEVVNWWMESLLLREGAGIDGVFYSPDPPWIISKTRKPGTGLIDWITSFYPIDLEHSWIVGDKMDDILLGRNAGIKSCLVLTGEGEKTLRKMRDIDLVFPCLKTFAEFVVEELDGFPT</sequence>
<dbReference type="InterPro" id="IPR023214">
    <property type="entry name" value="HAD_sf"/>
</dbReference>
<evidence type="ECO:0000256" key="3">
    <source>
        <dbReference type="ARBA" id="ARBA00022723"/>
    </source>
</evidence>
<feature type="site" description="Contributes to substrate recognition" evidence="9">
    <location>
        <position position="100"/>
    </location>
</feature>
<dbReference type="GO" id="GO:0046872">
    <property type="term" value="F:metal ion binding"/>
    <property type="evidence" value="ECO:0007669"/>
    <property type="project" value="UniProtKB-KW"/>
</dbReference>
<feature type="site" description="Stabilizes the phosphoryl group" evidence="9">
    <location>
        <position position="50"/>
    </location>
</feature>
<evidence type="ECO:0000256" key="8">
    <source>
        <dbReference type="PIRSR" id="PIRSR004682-1"/>
    </source>
</evidence>
<dbReference type="GO" id="GO:0016791">
    <property type="term" value="F:phosphatase activity"/>
    <property type="evidence" value="ECO:0007669"/>
    <property type="project" value="InterPro"/>
</dbReference>
<evidence type="ECO:0000256" key="4">
    <source>
        <dbReference type="ARBA" id="ARBA00022801"/>
    </source>
</evidence>
<dbReference type="InterPro" id="IPR006549">
    <property type="entry name" value="HAD-SF_hydro_IIIA"/>
</dbReference>
<dbReference type="PIRSF" id="PIRSF004682">
    <property type="entry name" value="GmhB"/>
    <property type="match status" value="1"/>
</dbReference>
<keyword evidence="3 10" id="KW-0479">Metal-binding</keyword>
<name>A0A7C0VAJ3_UNCW3</name>
<dbReference type="SUPFAM" id="SSF56784">
    <property type="entry name" value="HAD-like"/>
    <property type="match status" value="1"/>
</dbReference>
<dbReference type="InterPro" id="IPR036412">
    <property type="entry name" value="HAD-like_sf"/>
</dbReference>
<evidence type="ECO:0000256" key="9">
    <source>
        <dbReference type="PIRSR" id="PIRSR004682-3"/>
    </source>
</evidence>
<dbReference type="Proteomes" id="UP000885847">
    <property type="component" value="Unassembled WGS sequence"/>
</dbReference>
<dbReference type="InterPro" id="IPR004446">
    <property type="entry name" value="Heptose_bisP_phosphatase"/>
</dbReference>
<dbReference type="GO" id="GO:0005975">
    <property type="term" value="P:carbohydrate metabolic process"/>
    <property type="evidence" value="ECO:0007669"/>
    <property type="project" value="InterPro"/>
</dbReference>
<dbReference type="InterPro" id="IPR006543">
    <property type="entry name" value="Histidinol-phos"/>
</dbReference>
<feature type="binding site" evidence="10">
    <location>
        <position position="126"/>
    </location>
    <ligand>
        <name>Mg(2+)</name>
        <dbReference type="ChEBI" id="CHEBI:18420"/>
    </ligand>
</feature>
<dbReference type="EC" id="3.1.3.-" evidence="7"/>
<dbReference type="AlphaFoldDB" id="A0A7C0VAJ3"/>
<feature type="site" description="Stabilizes the phosphoryl group" evidence="9">
    <location>
        <position position="101"/>
    </location>
</feature>
<comment type="caution">
    <text evidence="11">The sequence shown here is derived from an EMBL/GenBank/DDBJ whole genome shotgun (WGS) entry which is preliminary data.</text>
</comment>
<feature type="active site" description="Nucleophile" evidence="8">
    <location>
        <position position="8"/>
    </location>
</feature>
<dbReference type="Pfam" id="PF13242">
    <property type="entry name" value="Hydrolase_like"/>
    <property type="match status" value="1"/>
</dbReference>
<dbReference type="NCBIfam" id="TIGR01662">
    <property type="entry name" value="HAD-SF-IIIA"/>
    <property type="match status" value="1"/>
</dbReference>
<comment type="similarity">
    <text evidence="7">Belongs to the gmhB family.</text>
</comment>
<evidence type="ECO:0000256" key="7">
    <source>
        <dbReference type="PIRNR" id="PIRNR004682"/>
    </source>
</evidence>